<evidence type="ECO:0000313" key="2">
    <source>
        <dbReference type="Proteomes" id="UP000028006"/>
    </source>
</evidence>
<dbReference type="EMBL" id="JOKG01000005">
    <property type="protein sequence ID" value="KEQ11913.1"/>
    <property type="molecule type" value="Genomic_DNA"/>
</dbReference>
<sequence length="289" mass="32319">MFSLTFGVPPLYMLKDISSQKISTHFLNFFRVVLVFAVSAISVVTQVQAITITFYHDKTQPVSGGDELTFEVIMFSIDGPMVTELDLGNNYAMNDYTGYDLDNVRFTHMESSGSCGPENANNSMSCGVPPYSFVFTISPYDTQFSNVMANAFKVHSTGLTNTVGLHHESLENGYLTSSIMAFFLGFSASSQEHSTVIDPQDVEELFMPDQNTSSFVTMSKEEIQENEHGPFLDSEDYLSMTLLSGCSLVLLVRNNVLHFLSVIDARKLVRDTLSRGYVWRKRFNNDQEG</sequence>
<reference evidence="1 2" key="1">
    <citation type="submission" date="2014-06" db="EMBL/GenBank/DDBJ databases">
        <title>Whole Genome Sequences of Three Symbiotic Endozoicomonas Bacteria.</title>
        <authorList>
            <person name="Neave M.J."/>
            <person name="Apprill A."/>
            <person name="Voolstra C.R."/>
        </authorList>
    </citation>
    <scope>NUCLEOTIDE SEQUENCE [LARGE SCALE GENOMIC DNA]</scope>
    <source>
        <strain evidence="1 2">LMG 24815</strain>
    </source>
</reference>
<accession>A0A081N0E0</accession>
<comment type="caution">
    <text evidence="1">The sequence shown here is derived from an EMBL/GenBank/DDBJ whole genome shotgun (WGS) entry which is preliminary data.</text>
</comment>
<dbReference type="AlphaFoldDB" id="A0A081N0E0"/>
<gene>
    <name evidence="1" type="ORF">GZ77_22645</name>
</gene>
<protein>
    <submittedName>
        <fullName evidence="1">Uncharacterized protein</fullName>
    </submittedName>
</protein>
<name>A0A081N0E0_9GAMM</name>
<proteinExistence type="predicted"/>
<dbReference type="Proteomes" id="UP000028006">
    <property type="component" value="Unassembled WGS sequence"/>
</dbReference>
<evidence type="ECO:0000313" key="1">
    <source>
        <dbReference type="EMBL" id="KEQ11913.1"/>
    </source>
</evidence>
<dbReference type="RefSeq" id="WP_034879052.1">
    <property type="nucleotide sequence ID" value="NZ_JOKG01000005.1"/>
</dbReference>
<organism evidence="1 2">
    <name type="scientific">Endozoicomonas montiporae</name>
    <dbReference type="NCBI Taxonomy" id="1027273"/>
    <lineage>
        <taxon>Bacteria</taxon>
        <taxon>Pseudomonadati</taxon>
        <taxon>Pseudomonadota</taxon>
        <taxon>Gammaproteobacteria</taxon>
        <taxon>Oceanospirillales</taxon>
        <taxon>Endozoicomonadaceae</taxon>
        <taxon>Endozoicomonas</taxon>
    </lineage>
</organism>
<keyword evidence="2" id="KW-1185">Reference proteome</keyword>